<dbReference type="PANTHER" id="PTHR40084:SF1">
    <property type="entry name" value="PHOSPHOTRANSFERASE"/>
    <property type="match status" value="1"/>
</dbReference>
<dbReference type="PANTHER" id="PTHR40084">
    <property type="entry name" value="PHOSPHOHYDROLASE, PHP FAMILY"/>
    <property type="match status" value="1"/>
</dbReference>
<sequence>MENAARSGQHEELYTMYGDFHIHIGSTSEGQPVKISASRNLTFEAIAHEASEHKGVHLIGIIDAHAPGVLRDIAMLLDKGEMEELQDGGIGYKNTTIFLGTELEIREEGYGIAHVLCYLPNIHAMERFSNWLSPHVTNMSLSSQRVYLPGRALQEETAAYGGLFVPAHVFTPFKSIYGKCADRMADVLDLEIIDAVELGLSADTEMAGCISELDRFTLLTNSDAHSLSKIAREYNALAMASPTFKEWAMALRREAGRGVIANYGLNPRLGKYHRTSCAKCGHVVDSTASADNTDTHRNQVQPRCPECGSTKFIRGVSERIRSIADREQSEIPAHRPPYCMQIPLEFIPGVGKRTLAKLLEHFGTEMNVLHHATEVELKQVVGQTTAELIVLARSGQLSLQSGGGGTYGKVITGE</sequence>
<organism evidence="1 2">
    <name type="scientific">Paenibacillus alvei</name>
    <name type="common">Bacillus alvei</name>
    <dbReference type="NCBI Taxonomy" id="44250"/>
    <lineage>
        <taxon>Bacteria</taxon>
        <taxon>Bacillati</taxon>
        <taxon>Bacillota</taxon>
        <taxon>Bacilli</taxon>
        <taxon>Bacillales</taxon>
        <taxon>Paenibacillaceae</taxon>
        <taxon>Paenibacillus</taxon>
    </lineage>
</organism>
<protein>
    <submittedName>
        <fullName evidence="1">Putative nucleotide binding protein</fullName>
    </submittedName>
</protein>
<name>A0A383RCB4_PAEAL</name>
<dbReference type="Proteomes" id="UP000304148">
    <property type="component" value="Chromosome"/>
</dbReference>
<reference evidence="2" key="1">
    <citation type="submission" date="2018-08" db="EMBL/GenBank/DDBJ databases">
        <authorList>
            <person name="Chevrot R."/>
        </authorList>
    </citation>
    <scope>NUCLEOTIDE SEQUENCE [LARGE SCALE GENOMIC DNA]</scope>
</reference>
<proteinExistence type="predicted"/>
<dbReference type="RefSeq" id="WP_138186582.1">
    <property type="nucleotide sequence ID" value="NZ_LS992241.1"/>
</dbReference>
<dbReference type="SUPFAM" id="SSF47781">
    <property type="entry name" value="RuvA domain 2-like"/>
    <property type="match status" value="1"/>
</dbReference>
<dbReference type="SUPFAM" id="SSF89550">
    <property type="entry name" value="PHP domain-like"/>
    <property type="match status" value="1"/>
</dbReference>
<accession>A0A383RCB4</accession>
<dbReference type="InterPro" id="IPR010994">
    <property type="entry name" value="RuvA_2-like"/>
</dbReference>
<evidence type="ECO:0000313" key="2">
    <source>
        <dbReference type="Proteomes" id="UP000304148"/>
    </source>
</evidence>
<evidence type="ECO:0000313" key="1">
    <source>
        <dbReference type="EMBL" id="SYX84747.1"/>
    </source>
</evidence>
<dbReference type="AlphaFoldDB" id="A0A383RCB4"/>
<gene>
    <name evidence="1" type="primary">yqxK</name>
    <name evidence="1" type="ORF">PBLR_13169</name>
</gene>
<dbReference type="EMBL" id="LS992241">
    <property type="protein sequence ID" value="SYX84747.1"/>
    <property type="molecule type" value="Genomic_DNA"/>
</dbReference>
<dbReference type="Gene3D" id="3.20.20.140">
    <property type="entry name" value="Metal-dependent hydrolases"/>
    <property type="match status" value="1"/>
</dbReference>
<dbReference type="Gene3D" id="1.10.150.20">
    <property type="entry name" value="5' to 3' exonuclease, C-terminal subdomain"/>
    <property type="match status" value="1"/>
</dbReference>
<dbReference type="CDD" id="cd19067">
    <property type="entry name" value="PfuEndoQ-like"/>
    <property type="match status" value="1"/>
</dbReference>
<dbReference type="InterPro" id="IPR016195">
    <property type="entry name" value="Pol/histidinol_Pase-like"/>
</dbReference>